<dbReference type="AlphaFoldDB" id="A0A8S0XGP8"/>
<dbReference type="Proteomes" id="UP000467700">
    <property type="component" value="Unassembled WGS sequence"/>
</dbReference>
<feature type="region of interest" description="Disordered" evidence="1">
    <location>
        <begin position="1"/>
        <end position="85"/>
    </location>
</feature>
<evidence type="ECO:0000313" key="2">
    <source>
        <dbReference type="EMBL" id="CAA7261899.1"/>
    </source>
</evidence>
<dbReference type="EMBL" id="CACVBS010000035">
    <property type="protein sequence ID" value="CAA7261899.1"/>
    <property type="molecule type" value="Genomic_DNA"/>
</dbReference>
<evidence type="ECO:0000313" key="3">
    <source>
        <dbReference type="Proteomes" id="UP000467700"/>
    </source>
</evidence>
<keyword evidence="3" id="KW-1185">Reference proteome</keyword>
<reference evidence="2 3" key="1">
    <citation type="submission" date="2020-01" db="EMBL/GenBank/DDBJ databases">
        <authorList>
            <person name="Gupta K D."/>
        </authorList>
    </citation>
    <scope>NUCLEOTIDE SEQUENCE [LARGE SCALE GENOMIC DNA]</scope>
</reference>
<sequence>MAGNRGGAGTHVSAGWATEESLSSSPAKFPPRSGSQSPSVVEFVDTGSNNSDASEFMDNVTGVLSPPDSFSDSQDDEEDSELENDDLLVDSTFQAGEFEVEFSTAHGCCHYLQASF</sequence>
<proteinExistence type="predicted"/>
<organism evidence="2 3">
    <name type="scientific">Cyclocybe aegerita</name>
    <name type="common">Black poplar mushroom</name>
    <name type="synonym">Agrocybe aegerita</name>
    <dbReference type="NCBI Taxonomy" id="1973307"/>
    <lineage>
        <taxon>Eukaryota</taxon>
        <taxon>Fungi</taxon>
        <taxon>Dikarya</taxon>
        <taxon>Basidiomycota</taxon>
        <taxon>Agaricomycotina</taxon>
        <taxon>Agaricomycetes</taxon>
        <taxon>Agaricomycetidae</taxon>
        <taxon>Agaricales</taxon>
        <taxon>Agaricineae</taxon>
        <taxon>Bolbitiaceae</taxon>
        <taxon>Cyclocybe</taxon>
    </lineage>
</organism>
<evidence type="ECO:0000256" key="1">
    <source>
        <dbReference type="SAM" id="MobiDB-lite"/>
    </source>
</evidence>
<gene>
    <name evidence="2" type="ORF">AAE3_LOCUS4581</name>
</gene>
<protein>
    <submittedName>
        <fullName evidence="2">Uncharacterized protein</fullName>
    </submittedName>
</protein>
<accession>A0A8S0XGP8</accession>
<comment type="caution">
    <text evidence="2">The sequence shown here is derived from an EMBL/GenBank/DDBJ whole genome shotgun (WGS) entry which is preliminary data.</text>
</comment>
<name>A0A8S0XGP8_CYCAE</name>
<feature type="compositionally biased region" description="Acidic residues" evidence="1">
    <location>
        <begin position="73"/>
        <end position="85"/>
    </location>
</feature>